<keyword evidence="2" id="KW-0472">Membrane</keyword>
<evidence type="ECO:0000256" key="2">
    <source>
        <dbReference type="SAM" id="Phobius"/>
    </source>
</evidence>
<dbReference type="eggNOG" id="COG2755">
    <property type="taxonomic scope" value="Bacteria"/>
</dbReference>
<dbReference type="Gene3D" id="3.40.50.1110">
    <property type="entry name" value="SGNH hydrolase"/>
    <property type="match status" value="1"/>
</dbReference>
<dbReference type="EnsemblBacteria" id="AAQ66284">
    <property type="protein sequence ID" value="AAQ66284"/>
    <property type="gene ID" value="PG_1186"/>
</dbReference>
<evidence type="ECO:0000256" key="1">
    <source>
        <dbReference type="SAM" id="MobiDB-lite"/>
    </source>
</evidence>
<keyword evidence="2" id="KW-0812">Transmembrane</keyword>
<feature type="transmembrane region" description="Helical" evidence="2">
    <location>
        <begin position="30"/>
        <end position="47"/>
    </location>
</feature>
<gene>
    <name evidence="3" type="ordered locus">PG_1186</name>
</gene>
<dbReference type="KEGG" id="pgi:PG_1186"/>
<name>Q7MV94_PORGI</name>
<protein>
    <recommendedName>
        <fullName evidence="5">Lipase</fullName>
    </recommendedName>
</protein>
<dbReference type="SUPFAM" id="SSF52266">
    <property type="entry name" value="SGNH hydrolase"/>
    <property type="match status" value="1"/>
</dbReference>
<dbReference type="STRING" id="242619.PG_1186"/>
<sequence length="482" mass="53698">MRTIFDSSTKKRNPTQDYSMEGPRNQMARFWLLLAATAILLGALFYLPEQIGSWQLKPVDLLSDVRQAETDSTAILIALQPTLPSGNADNKTKSNKRRSAIYSQLLEQNTVSDSTFIPIEDFSSTRTALKRFYTSIAERSTLGRPIRIAVLGDSFIEGDIFTDALRAALQKRFGGNGVGWMPITSEVAGFRGSIRHEFRLWEDHAMLHSKKGHYPFTGHFYRPKQGAWVHYTMPTGEPNFGHAILYYQAANEASVRIETPDTTLTVILPPTETVGQYTLSSDPQRSIKCSFLSGGQDFVSFGVALEDVQGISVDNMSIRGNSGILLKSIDREVSHAFASLRNYDLIILQYGLNVASNKQKDYSNYAKQMGGVIETLRNICPDSDILLMSVSDRAQRTANGIRTMAGIIALHAAQQALAQQHGIAFWSTLRAMHALGGISRMADKGWAARDYTHLAHRGGRELAKKMIEAIDFEKKYYDAIRE</sequence>
<dbReference type="EMBL" id="AE015924">
    <property type="protein sequence ID" value="AAQ66284.1"/>
    <property type="molecule type" value="Genomic_DNA"/>
</dbReference>
<dbReference type="CDD" id="cd01825">
    <property type="entry name" value="SGNH_hydrolase_peri1"/>
    <property type="match status" value="1"/>
</dbReference>
<dbReference type="Gene3D" id="2.60.120.1360">
    <property type="match status" value="1"/>
</dbReference>
<accession>Q7MV94</accession>
<keyword evidence="2" id="KW-1133">Transmembrane helix</keyword>
<dbReference type="GO" id="GO:0016788">
    <property type="term" value="F:hydrolase activity, acting on ester bonds"/>
    <property type="evidence" value="ECO:0007669"/>
    <property type="project" value="UniProtKB-ARBA"/>
</dbReference>
<dbReference type="HOGENOM" id="CLU_026488_1_0_10"/>
<dbReference type="Proteomes" id="UP000000588">
    <property type="component" value="Chromosome"/>
</dbReference>
<reference evidence="3 4" key="1">
    <citation type="journal article" date="2003" name="J. Bacteriol.">
        <title>Complete genome sequence of the oral pathogenic bacterium Porphyromonas gingivalis strain W83.</title>
        <authorList>
            <person name="Nelson K."/>
            <person name="Fleishmann R."/>
            <person name="DeBoy R."/>
            <person name="Paulsen I."/>
            <person name="Fouts D."/>
            <person name="Eisen J."/>
            <person name="Daugherty S."/>
            <person name="Dodson R."/>
            <person name="Durkin A."/>
            <person name="Gwinn M."/>
            <person name="Haft D."/>
            <person name="Kolonay J."/>
            <person name="Nelson W."/>
            <person name="White O."/>
            <person name="Mason T."/>
            <person name="Tallon L."/>
            <person name="Gray J."/>
            <person name="Granger D."/>
            <person name="Tettelin H."/>
            <person name="Dong H."/>
            <person name="Galvin J."/>
            <person name="Duncan M."/>
            <person name="Dewhirst F."/>
            <person name="Fraser C."/>
        </authorList>
    </citation>
    <scope>NUCLEOTIDE SEQUENCE [LARGE SCALE GENOMIC DNA]</scope>
    <source>
        <strain evidence="4">ATCC BAA-308 / W83</strain>
    </source>
</reference>
<dbReference type="AlphaFoldDB" id="Q7MV94"/>
<evidence type="ECO:0000313" key="4">
    <source>
        <dbReference type="Proteomes" id="UP000000588"/>
    </source>
</evidence>
<feature type="region of interest" description="Disordered" evidence="1">
    <location>
        <begin position="1"/>
        <end position="20"/>
    </location>
</feature>
<evidence type="ECO:0000313" key="3">
    <source>
        <dbReference type="EMBL" id="AAQ66284.1"/>
    </source>
</evidence>
<dbReference type="InterPro" id="IPR036514">
    <property type="entry name" value="SGNH_hydro_sf"/>
</dbReference>
<organism evidence="3 4">
    <name type="scientific">Porphyromonas gingivalis (strain ATCC BAA-308 / W83)</name>
    <dbReference type="NCBI Taxonomy" id="242619"/>
    <lineage>
        <taxon>Bacteria</taxon>
        <taxon>Pseudomonadati</taxon>
        <taxon>Bacteroidota</taxon>
        <taxon>Bacteroidia</taxon>
        <taxon>Bacteroidales</taxon>
        <taxon>Porphyromonadaceae</taxon>
        <taxon>Porphyromonas</taxon>
    </lineage>
</organism>
<proteinExistence type="predicted"/>
<evidence type="ECO:0008006" key="5">
    <source>
        <dbReference type="Google" id="ProtNLM"/>
    </source>
</evidence>
<keyword evidence="4" id="KW-1185">Reference proteome</keyword>